<protein>
    <recommendedName>
        <fullName evidence="3">RNase H type-1 domain-containing protein</fullName>
    </recommendedName>
</protein>
<sequence>MTIRSWQLPKVGWAKVNVDGFVEVKFRHIQREANRVVDCIVKVDGGMMDQLVILEEPPRYVFQGTSWSVNEVVKVLYSWAKQYAFVCKANVAKGNGMNCYPGVIRDTRGNWILGFNKSLGIYFVLETELWGIFEGLSLLLKISKRWRITKEMFEVVALLTFGDDSGRAMKDFGS</sequence>
<organism evidence="1 2">
    <name type="scientific">Gossypium davidsonii</name>
    <name type="common">Davidson's cotton</name>
    <name type="synonym">Gossypium klotzschianum subsp. davidsonii</name>
    <dbReference type="NCBI Taxonomy" id="34287"/>
    <lineage>
        <taxon>Eukaryota</taxon>
        <taxon>Viridiplantae</taxon>
        <taxon>Streptophyta</taxon>
        <taxon>Embryophyta</taxon>
        <taxon>Tracheophyta</taxon>
        <taxon>Spermatophyta</taxon>
        <taxon>Magnoliopsida</taxon>
        <taxon>eudicotyledons</taxon>
        <taxon>Gunneridae</taxon>
        <taxon>Pentapetalae</taxon>
        <taxon>rosids</taxon>
        <taxon>malvids</taxon>
        <taxon>Malvales</taxon>
        <taxon>Malvaceae</taxon>
        <taxon>Malvoideae</taxon>
        <taxon>Gossypium</taxon>
    </lineage>
</organism>
<gene>
    <name evidence="1" type="ORF">Godav_015076</name>
</gene>
<name>A0A7J8RLW7_GOSDV</name>
<dbReference type="AlphaFoldDB" id="A0A7J8RLW7"/>
<dbReference type="PANTHER" id="PTHR47723:SF19">
    <property type="entry name" value="POLYNUCLEOTIDYL TRANSFERASE, RIBONUCLEASE H-LIKE SUPERFAMILY PROTEIN"/>
    <property type="match status" value="1"/>
</dbReference>
<dbReference type="InterPro" id="IPR053151">
    <property type="entry name" value="RNase_H-like"/>
</dbReference>
<proteinExistence type="predicted"/>
<comment type="caution">
    <text evidence="1">The sequence shown here is derived from an EMBL/GenBank/DDBJ whole genome shotgun (WGS) entry which is preliminary data.</text>
</comment>
<reference evidence="1 2" key="1">
    <citation type="journal article" date="2019" name="Genome Biol. Evol.">
        <title>Insights into the evolution of the New World diploid cottons (Gossypium, subgenus Houzingenia) based on genome sequencing.</title>
        <authorList>
            <person name="Grover C.E."/>
            <person name="Arick M.A. 2nd"/>
            <person name="Thrash A."/>
            <person name="Conover J.L."/>
            <person name="Sanders W.S."/>
            <person name="Peterson D.G."/>
            <person name="Frelichowski J.E."/>
            <person name="Scheffler J.A."/>
            <person name="Scheffler B.E."/>
            <person name="Wendel J.F."/>
        </authorList>
    </citation>
    <scope>NUCLEOTIDE SEQUENCE [LARGE SCALE GENOMIC DNA]</scope>
    <source>
        <strain evidence="1">27</strain>
        <tissue evidence="1">Leaf</tissue>
    </source>
</reference>
<feature type="non-terminal residue" evidence="1">
    <location>
        <position position="174"/>
    </location>
</feature>
<dbReference type="Proteomes" id="UP000593561">
    <property type="component" value="Unassembled WGS sequence"/>
</dbReference>
<evidence type="ECO:0000313" key="2">
    <source>
        <dbReference type="Proteomes" id="UP000593561"/>
    </source>
</evidence>
<evidence type="ECO:0008006" key="3">
    <source>
        <dbReference type="Google" id="ProtNLM"/>
    </source>
</evidence>
<dbReference type="EMBL" id="JABFAC010000006">
    <property type="protein sequence ID" value="MBA0614837.1"/>
    <property type="molecule type" value="Genomic_DNA"/>
</dbReference>
<keyword evidence="2" id="KW-1185">Reference proteome</keyword>
<accession>A0A7J8RLW7</accession>
<dbReference type="PANTHER" id="PTHR47723">
    <property type="entry name" value="OS05G0353850 PROTEIN"/>
    <property type="match status" value="1"/>
</dbReference>
<evidence type="ECO:0000313" key="1">
    <source>
        <dbReference type="EMBL" id="MBA0614837.1"/>
    </source>
</evidence>